<organism evidence="2 3">
    <name type="scientific">Parvularcula mediterranea</name>
    <dbReference type="NCBI Taxonomy" id="2732508"/>
    <lineage>
        <taxon>Bacteria</taxon>
        <taxon>Pseudomonadati</taxon>
        <taxon>Pseudomonadota</taxon>
        <taxon>Alphaproteobacteria</taxon>
        <taxon>Parvularculales</taxon>
        <taxon>Parvularculaceae</taxon>
        <taxon>Parvularcula</taxon>
    </lineage>
</organism>
<dbReference type="Pfam" id="PF04273">
    <property type="entry name" value="BLH_phosphatase"/>
    <property type="match status" value="1"/>
</dbReference>
<feature type="domain" description="Beta-lactamase hydrolase-like protein phosphatase-like" evidence="1">
    <location>
        <begin position="20"/>
        <end position="104"/>
    </location>
</feature>
<evidence type="ECO:0000259" key="1">
    <source>
        <dbReference type="Pfam" id="PF04273"/>
    </source>
</evidence>
<accession>A0A7Y3RIX5</accession>
<dbReference type="InterPro" id="IPR029021">
    <property type="entry name" value="Prot-tyrosine_phosphatase-like"/>
</dbReference>
<dbReference type="Gene3D" id="3.90.190.10">
    <property type="entry name" value="Protein tyrosine phosphatase superfamily"/>
    <property type="match status" value="1"/>
</dbReference>
<dbReference type="RefSeq" id="WP_173195927.1">
    <property type="nucleotide sequence ID" value="NZ_JABFCX010000002.1"/>
</dbReference>
<evidence type="ECO:0000313" key="2">
    <source>
        <dbReference type="EMBL" id="NNU14898.1"/>
    </source>
</evidence>
<gene>
    <name evidence="2" type="ORF">HK107_00995</name>
</gene>
<reference evidence="2 3" key="1">
    <citation type="submission" date="2020-05" db="EMBL/GenBank/DDBJ databases">
        <title>Parvularcula mediterraneae sp. nov., isolated from polypropylene straw from shallow seawater of the seashore of Laganas in Zakynthos island, Greece.</title>
        <authorList>
            <person name="Szabo I."/>
            <person name="Al-Omari J."/>
            <person name="Rado J."/>
            <person name="Szerdahelyi G.S."/>
        </authorList>
    </citation>
    <scope>NUCLEOTIDE SEQUENCE [LARGE SCALE GENOMIC DNA]</scope>
    <source>
        <strain evidence="2 3">ZS-1/3</strain>
    </source>
</reference>
<name>A0A7Y3RIX5_9PROT</name>
<keyword evidence="3" id="KW-1185">Reference proteome</keyword>
<sequence length="145" mass="15342">MLFGPFVYDEKIVLAGPLVRKDVDILKAEGFDLIVSNRPDGEAEKQPTAERMRGVIEAAGMRFVHIPFKGSKMSVADVETYATAVAPARKVLAMCATGTRCAMISTAADVRAGMPLEEAIAKAKGAGFDLSAMDGFIGSFAKKAA</sequence>
<dbReference type="EMBL" id="JABFCX010000002">
    <property type="protein sequence ID" value="NNU14898.1"/>
    <property type="molecule type" value="Genomic_DNA"/>
</dbReference>
<dbReference type="InterPro" id="IPR005939">
    <property type="entry name" value="BLH_phosphatase-like"/>
</dbReference>
<evidence type="ECO:0000313" key="3">
    <source>
        <dbReference type="Proteomes" id="UP000536835"/>
    </source>
</evidence>
<comment type="caution">
    <text evidence="2">The sequence shown here is derived from an EMBL/GenBank/DDBJ whole genome shotgun (WGS) entry which is preliminary data.</text>
</comment>
<dbReference type="Proteomes" id="UP000536835">
    <property type="component" value="Unassembled WGS sequence"/>
</dbReference>
<protein>
    <submittedName>
        <fullName evidence="2">TIGR01244 family phosphatase</fullName>
    </submittedName>
</protein>
<dbReference type="GO" id="GO:0016787">
    <property type="term" value="F:hydrolase activity"/>
    <property type="evidence" value="ECO:0007669"/>
    <property type="project" value="InterPro"/>
</dbReference>
<dbReference type="AlphaFoldDB" id="A0A7Y3RIX5"/>
<dbReference type="NCBIfam" id="TIGR01244">
    <property type="entry name" value="TIGR01244 family sulfur transferase"/>
    <property type="match status" value="1"/>
</dbReference>
<proteinExistence type="predicted"/>